<dbReference type="EMBL" id="GG697378">
    <property type="protein sequence ID" value="EFQ34201.1"/>
    <property type="molecule type" value="Genomic_DNA"/>
</dbReference>
<protein>
    <submittedName>
        <fullName evidence="3">Uncharacterized protein</fullName>
    </submittedName>
</protein>
<accession>E3QTN9</accession>
<dbReference type="eggNOG" id="ENOG502SJSN">
    <property type="taxonomic scope" value="Eukaryota"/>
</dbReference>
<dbReference type="PANTHER" id="PTHR37540">
    <property type="entry name" value="TRANSCRIPTION FACTOR (ACR-2), PUTATIVE-RELATED-RELATED"/>
    <property type="match status" value="1"/>
</dbReference>
<evidence type="ECO:0000256" key="1">
    <source>
        <dbReference type="ARBA" id="ARBA00023242"/>
    </source>
</evidence>
<evidence type="ECO:0000313" key="4">
    <source>
        <dbReference type="Proteomes" id="UP000008782"/>
    </source>
</evidence>
<feature type="region of interest" description="Disordered" evidence="2">
    <location>
        <begin position="75"/>
        <end position="105"/>
    </location>
</feature>
<feature type="compositionally biased region" description="Polar residues" evidence="2">
    <location>
        <begin position="83"/>
        <end position="103"/>
    </location>
</feature>
<dbReference type="Pfam" id="PF11951">
    <property type="entry name" value="Fungal_trans_2"/>
    <property type="match status" value="1"/>
</dbReference>
<dbReference type="PANTHER" id="PTHR37540:SF9">
    <property type="entry name" value="ZN(2)-C6 FUNGAL-TYPE DOMAIN-CONTAINING PROTEIN"/>
    <property type="match status" value="1"/>
</dbReference>
<sequence>MEFRFVNHGPGRPNNRKVIRSHVMKGKNSGKRHVSRGQTRRKQETPDGPAPPPPGDIVTTFRRMISVPLAKPCTLPSSAIRKTPSSLRGSTNSLQTKPVSASSRKTKDLKSLIPLNSMAHYSKVFHVSLSVTAAWLDFFEYKERESPAAIAHMTQAFALVNQRLSGPESTSDQTIALVCMLVCQESIRGDLERYRTHLLGLTRMVELRGGIHVLEEKDDVVHKIFR</sequence>
<evidence type="ECO:0000313" key="3">
    <source>
        <dbReference type="EMBL" id="EFQ34201.1"/>
    </source>
</evidence>
<organism evidence="4">
    <name type="scientific">Colletotrichum graminicola (strain M1.001 / M2 / FGSC 10212)</name>
    <name type="common">Maize anthracnose fungus</name>
    <name type="synonym">Glomerella graminicola</name>
    <dbReference type="NCBI Taxonomy" id="645133"/>
    <lineage>
        <taxon>Eukaryota</taxon>
        <taxon>Fungi</taxon>
        <taxon>Dikarya</taxon>
        <taxon>Ascomycota</taxon>
        <taxon>Pezizomycotina</taxon>
        <taxon>Sordariomycetes</taxon>
        <taxon>Hypocreomycetidae</taxon>
        <taxon>Glomerellales</taxon>
        <taxon>Glomerellaceae</taxon>
        <taxon>Colletotrichum</taxon>
        <taxon>Colletotrichum graminicola species complex</taxon>
    </lineage>
</organism>
<dbReference type="RefSeq" id="XP_008098221.1">
    <property type="nucleotide sequence ID" value="XM_008100030.1"/>
</dbReference>
<dbReference type="GeneID" id="24414710"/>
<feature type="compositionally biased region" description="Basic residues" evidence="2">
    <location>
        <begin position="14"/>
        <end position="40"/>
    </location>
</feature>
<dbReference type="HOGENOM" id="CLU_1224677_0_0_1"/>
<dbReference type="VEuPathDB" id="FungiDB:GLRG_09345"/>
<dbReference type="AlphaFoldDB" id="E3QTN9"/>
<dbReference type="STRING" id="645133.E3QTN9"/>
<name>E3QTN9_COLGM</name>
<dbReference type="Proteomes" id="UP000008782">
    <property type="component" value="Unassembled WGS sequence"/>
</dbReference>
<dbReference type="OrthoDB" id="4851498at2759"/>
<reference evidence="4" key="1">
    <citation type="journal article" date="2012" name="Nat. Genet.">
        <title>Lifestyle transitions in plant pathogenic Colletotrichum fungi deciphered by genome and transcriptome analyses.</title>
        <authorList>
            <person name="O'Connell R.J."/>
            <person name="Thon M.R."/>
            <person name="Hacquard S."/>
            <person name="Amyotte S.G."/>
            <person name="Kleemann J."/>
            <person name="Torres M.F."/>
            <person name="Damm U."/>
            <person name="Buiate E.A."/>
            <person name="Epstein L."/>
            <person name="Alkan N."/>
            <person name="Altmueller J."/>
            <person name="Alvarado-Balderrama L."/>
            <person name="Bauser C.A."/>
            <person name="Becker C."/>
            <person name="Birren B.W."/>
            <person name="Chen Z."/>
            <person name="Choi J."/>
            <person name="Crouch J.A."/>
            <person name="Duvick J.P."/>
            <person name="Farman M.A."/>
            <person name="Gan P."/>
            <person name="Heiman D."/>
            <person name="Henrissat B."/>
            <person name="Howard R.J."/>
            <person name="Kabbage M."/>
            <person name="Koch C."/>
            <person name="Kracher B."/>
            <person name="Kubo Y."/>
            <person name="Law A.D."/>
            <person name="Lebrun M.-H."/>
            <person name="Lee Y.-H."/>
            <person name="Miyara I."/>
            <person name="Moore N."/>
            <person name="Neumann U."/>
            <person name="Nordstroem K."/>
            <person name="Panaccione D.G."/>
            <person name="Panstruga R."/>
            <person name="Place M."/>
            <person name="Proctor R.H."/>
            <person name="Prusky D."/>
            <person name="Rech G."/>
            <person name="Reinhardt R."/>
            <person name="Rollins J.A."/>
            <person name="Rounsley S."/>
            <person name="Schardl C.L."/>
            <person name="Schwartz D.C."/>
            <person name="Shenoy N."/>
            <person name="Shirasu K."/>
            <person name="Sikhakolli U.R."/>
            <person name="Stueber K."/>
            <person name="Sukno S.A."/>
            <person name="Sweigard J.A."/>
            <person name="Takano Y."/>
            <person name="Takahara H."/>
            <person name="Trail F."/>
            <person name="van der Does H.C."/>
            <person name="Voll L.M."/>
            <person name="Will I."/>
            <person name="Young S."/>
            <person name="Zeng Q."/>
            <person name="Zhang J."/>
            <person name="Zhou S."/>
            <person name="Dickman M.B."/>
            <person name="Schulze-Lefert P."/>
            <person name="Ver Loren van Themaat E."/>
            <person name="Ma L.-J."/>
            <person name="Vaillancourt L.J."/>
        </authorList>
    </citation>
    <scope>NUCLEOTIDE SEQUENCE [LARGE SCALE GENOMIC DNA]</scope>
    <source>
        <strain evidence="4">M1.001 / M2 / FGSC 10212</strain>
    </source>
</reference>
<keyword evidence="4" id="KW-1185">Reference proteome</keyword>
<feature type="region of interest" description="Disordered" evidence="2">
    <location>
        <begin position="1"/>
        <end position="56"/>
    </location>
</feature>
<evidence type="ECO:0000256" key="2">
    <source>
        <dbReference type="SAM" id="MobiDB-lite"/>
    </source>
</evidence>
<proteinExistence type="predicted"/>
<dbReference type="InterPro" id="IPR021858">
    <property type="entry name" value="Fun_TF"/>
</dbReference>
<gene>
    <name evidence="3" type="ORF">GLRG_09345</name>
</gene>
<keyword evidence="1" id="KW-0539">Nucleus</keyword>